<dbReference type="SUPFAM" id="SSF64307">
    <property type="entry name" value="SirA-like"/>
    <property type="match status" value="1"/>
</dbReference>
<gene>
    <name evidence="3" type="ORF">CH338_15390</name>
</gene>
<dbReference type="PANTHER" id="PTHR33279">
    <property type="entry name" value="SULFUR CARRIER PROTEIN YEDF-RELATED"/>
    <property type="match status" value="1"/>
</dbReference>
<dbReference type="AlphaFoldDB" id="A0A327KJY9"/>
<protein>
    <submittedName>
        <fullName evidence="3">Preprotein translocase subunit TatB</fullName>
    </submittedName>
</protein>
<evidence type="ECO:0000313" key="4">
    <source>
        <dbReference type="Proteomes" id="UP000248863"/>
    </source>
</evidence>
<organism evidence="3 4">
    <name type="scientific">Rhodoplanes elegans</name>
    <dbReference type="NCBI Taxonomy" id="29408"/>
    <lineage>
        <taxon>Bacteria</taxon>
        <taxon>Pseudomonadati</taxon>
        <taxon>Pseudomonadota</taxon>
        <taxon>Alphaproteobacteria</taxon>
        <taxon>Hyphomicrobiales</taxon>
        <taxon>Nitrobacteraceae</taxon>
        <taxon>Rhodoplanes</taxon>
    </lineage>
</organism>
<keyword evidence="4" id="KW-1185">Reference proteome</keyword>
<evidence type="ECO:0000256" key="1">
    <source>
        <dbReference type="ARBA" id="ARBA00008984"/>
    </source>
</evidence>
<evidence type="ECO:0000313" key="3">
    <source>
        <dbReference type="EMBL" id="RAI37652.1"/>
    </source>
</evidence>
<dbReference type="InterPro" id="IPR036868">
    <property type="entry name" value="TusA-like_sf"/>
</dbReference>
<name>A0A327KJY9_9BRAD</name>
<proteinExistence type="inferred from homology"/>
<comment type="caution">
    <text evidence="3">The sequence shown here is derived from an EMBL/GenBank/DDBJ whole genome shotgun (WGS) entry which is preliminary data.</text>
</comment>
<sequence length="72" mass="7614">MDRLDLRGLKCPLPALKTKKALAGLAAGSVVEIACTDPMAAIDIPHLVAESGDALEASDRAGDVLTFRIRKR</sequence>
<evidence type="ECO:0000259" key="2">
    <source>
        <dbReference type="PROSITE" id="PS01148"/>
    </source>
</evidence>
<dbReference type="InterPro" id="IPR001455">
    <property type="entry name" value="TusA-like"/>
</dbReference>
<reference evidence="3 4" key="1">
    <citation type="submission" date="2017-07" db="EMBL/GenBank/DDBJ databases">
        <title>Draft Genome Sequences of Select Purple Nonsulfur Bacteria.</title>
        <authorList>
            <person name="Lasarre B."/>
            <person name="Mckinlay J.B."/>
        </authorList>
    </citation>
    <scope>NUCLEOTIDE SEQUENCE [LARGE SCALE GENOMIC DNA]</scope>
    <source>
        <strain evidence="3 4">DSM 11907</strain>
    </source>
</reference>
<dbReference type="Proteomes" id="UP000248863">
    <property type="component" value="Unassembled WGS sequence"/>
</dbReference>
<accession>A0A327KJY9</accession>
<dbReference type="Gene3D" id="3.30.110.40">
    <property type="entry name" value="TusA-like domain"/>
    <property type="match status" value="1"/>
</dbReference>
<dbReference type="PROSITE" id="PS01148">
    <property type="entry name" value="UPF0033"/>
    <property type="match status" value="1"/>
</dbReference>
<dbReference type="Pfam" id="PF01206">
    <property type="entry name" value="TusA"/>
    <property type="match status" value="1"/>
</dbReference>
<comment type="similarity">
    <text evidence="1">Belongs to the sulfur carrier protein TusA family.</text>
</comment>
<dbReference type="OrthoDB" id="9797551at2"/>
<dbReference type="CDD" id="cd00291">
    <property type="entry name" value="SirA_YedF_YeeD"/>
    <property type="match status" value="1"/>
</dbReference>
<dbReference type="PANTHER" id="PTHR33279:SF6">
    <property type="entry name" value="SULFUR CARRIER PROTEIN YEDF-RELATED"/>
    <property type="match status" value="1"/>
</dbReference>
<feature type="domain" description="UPF0033" evidence="2">
    <location>
        <begin position="4"/>
        <end position="28"/>
    </location>
</feature>
<dbReference type="EMBL" id="NPEU01000171">
    <property type="protein sequence ID" value="RAI37652.1"/>
    <property type="molecule type" value="Genomic_DNA"/>
</dbReference>